<name>A0A2V3XTP9_9FIRM</name>
<dbReference type="CDD" id="cd06558">
    <property type="entry name" value="crotonase-like"/>
    <property type="match status" value="1"/>
</dbReference>
<dbReference type="Gene3D" id="3.90.226.10">
    <property type="entry name" value="2-enoyl-CoA Hydratase, Chain A, domain 1"/>
    <property type="match status" value="1"/>
</dbReference>
<dbReference type="GO" id="GO:0003824">
    <property type="term" value="F:catalytic activity"/>
    <property type="evidence" value="ECO:0007669"/>
    <property type="project" value="UniProtKB-ARBA"/>
</dbReference>
<organism evidence="2 3">
    <name type="scientific">Hungatella effluvii</name>
    <dbReference type="NCBI Taxonomy" id="1096246"/>
    <lineage>
        <taxon>Bacteria</taxon>
        <taxon>Bacillati</taxon>
        <taxon>Bacillota</taxon>
        <taxon>Clostridia</taxon>
        <taxon>Lachnospirales</taxon>
        <taxon>Lachnospiraceae</taxon>
        <taxon>Hungatella</taxon>
    </lineage>
</organism>
<evidence type="ECO:0000313" key="2">
    <source>
        <dbReference type="EMBL" id="PXX43700.1"/>
    </source>
</evidence>
<comment type="similarity">
    <text evidence="1">Belongs to the enoyl-CoA hydratase/isomerase family.</text>
</comment>
<dbReference type="InterPro" id="IPR001753">
    <property type="entry name" value="Enoyl-CoA_hydra/iso"/>
</dbReference>
<dbReference type="GeneID" id="86064962"/>
<reference evidence="2 3" key="1">
    <citation type="submission" date="2018-05" db="EMBL/GenBank/DDBJ databases">
        <title>Genomic Encyclopedia of Type Strains, Phase IV (KMG-IV): sequencing the most valuable type-strain genomes for metagenomic binning, comparative biology and taxonomic classification.</title>
        <authorList>
            <person name="Goeker M."/>
        </authorList>
    </citation>
    <scope>NUCLEOTIDE SEQUENCE [LARGE SCALE GENOMIC DNA]</scope>
    <source>
        <strain evidence="2 3">DSM 24995</strain>
    </source>
</reference>
<dbReference type="RefSeq" id="WP_110326600.1">
    <property type="nucleotide sequence ID" value="NZ_QJKD01000029.1"/>
</dbReference>
<dbReference type="PANTHER" id="PTHR42964">
    <property type="entry name" value="ENOYL-COA HYDRATASE"/>
    <property type="match status" value="1"/>
</dbReference>
<dbReference type="InterPro" id="IPR051683">
    <property type="entry name" value="Enoyl-CoA_Hydratase/Isomerase"/>
</dbReference>
<proteinExistence type="inferred from homology"/>
<evidence type="ECO:0000313" key="3">
    <source>
        <dbReference type="Proteomes" id="UP000248057"/>
    </source>
</evidence>
<dbReference type="InterPro" id="IPR029045">
    <property type="entry name" value="ClpP/crotonase-like_dom_sf"/>
</dbReference>
<dbReference type="EMBL" id="QJKD01000029">
    <property type="protein sequence ID" value="PXX43700.1"/>
    <property type="molecule type" value="Genomic_DNA"/>
</dbReference>
<gene>
    <name evidence="2" type="ORF">DFR60_1297</name>
</gene>
<sequence length="242" mass="27052">MDCQYVKLEKKGAIRSITYHSDKKQNLLTIPGMQEILWAIEECRNDENCRALLFTGWGDYFCMGGYLGDYKNQGAEEIIQFADMLTELHKQMSRFPKPTVAAVNGHTGGGGLSFLETFDMAVSVPWAEFSLPERQNGLAPMISLIGVQNSLSRKICMELAGLGTVIHAERAMEAGIINRIAAKDVMEEATDYAMRLSDCNVRAFGVCKQFYVAASGMSYEQQLETGKQYLVTMLKSKERKQT</sequence>
<protein>
    <submittedName>
        <fullName evidence="2">Enoyl-CoA hydratase/carnithine racemase</fullName>
    </submittedName>
</protein>
<accession>A0A2V3XTP9</accession>
<evidence type="ECO:0000256" key="1">
    <source>
        <dbReference type="ARBA" id="ARBA00005254"/>
    </source>
</evidence>
<dbReference type="Proteomes" id="UP000248057">
    <property type="component" value="Unassembled WGS sequence"/>
</dbReference>
<keyword evidence="3" id="KW-1185">Reference proteome</keyword>
<dbReference type="AlphaFoldDB" id="A0A2V3XTP9"/>
<dbReference type="Pfam" id="PF00378">
    <property type="entry name" value="ECH_1"/>
    <property type="match status" value="1"/>
</dbReference>
<comment type="caution">
    <text evidence="2">The sequence shown here is derived from an EMBL/GenBank/DDBJ whole genome shotgun (WGS) entry which is preliminary data.</text>
</comment>
<dbReference type="SUPFAM" id="SSF52096">
    <property type="entry name" value="ClpP/crotonase"/>
    <property type="match status" value="1"/>
</dbReference>
<dbReference type="PANTHER" id="PTHR42964:SF1">
    <property type="entry name" value="POLYKETIDE BIOSYNTHESIS ENOYL-COA HYDRATASE PKSH-RELATED"/>
    <property type="match status" value="1"/>
</dbReference>